<evidence type="ECO:0000313" key="2">
    <source>
        <dbReference type="Proteomes" id="UP000051217"/>
    </source>
</evidence>
<organism evidence="1 2">
    <name type="scientific">Ligilactobacillus acidipiscis DSM 15836</name>
    <dbReference type="NCBI Taxonomy" id="1423716"/>
    <lineage>
        <taxon>Bacteria</taxon>
        <taxon>Bacillati</taxon>
        <taxon>Bacillota</taxon>
        <taxon>Bacilli</taxon>
        <taxon>Lactobacillales</taxon>
        <taxon>Lactobacillaceae</taxon>
        <taxon>Ligilactobacillus</taxon>
    </lineage>
</organism>
<sequence>MSEPVLVRKITPDEITSKLESPLNIEHLKTMYDGDLSHVYAELNIVDPRKVRPKQRALFFSLLNEIQSWSGAPMKEFLKDYFYTAYSIETEGKEISLAADTTNSVSDANKLLDLVVEFIFQYNVPINDSYELLPRDENYFLYQCCKHRKCVICGKHADIDHIDEIGSGLNRNHVDHSKRHVIALCRVHHSERHQIGNKQFSNKYHMPLNGIKLDVETLKKIGVKGDYREEEQHGS</sequence>
<dbReference type="CDD" id="cd00085">
    <property type="entry name" value="HNHc"/>
    <property type="match status" value="1"/>
</dbReference>
<dbReference type="InterPro" id="IPR041242">
    <property type="entry name" value="HNHc_6"/>
</dbReference>
<dbReference type="Pfam" id="PF16784">
    <property type="entry name" value="HNHc_6"/>
    <property type="match status" value="1"/>
</dbReference>
<keyword evidence="2" id="KW-1185">Reference proteome</keyword>
<dbReference type="RefSeq" id="WP_056971139.1">
    <property type="nucleotide sequence ID" value="NZ_AZFI01000002.1"/>
</dbReference>
<gene>
    <name evidence="1" type="ORF">FC65_GL000878</name>
</gene>
<protein>
    <recommendedName>
        <fullName evidence="3">HNH nuclease domain-containing protein</fullName>
    </recommendedName>
</protein>
<dbReference type="InterPro" id="IPR003615">
    <property type="entry name" value="HNH_nuc"/>
</dbReference>
<proteinExistence type="predicted"/>
<evidence type="ECO:0008006" key="3">
    <source>
        <dbReference type="Google" id="ProtNLM"/>
    </source>
</evidence>
<reference evidence="1 2" key="1">
    <citation type="journal article" date="2015" name="Genome Announc.">
        <title>Expanding the biotechnology potential of lactobacilli through comparative genomics of 213 strains and associated genera.</title>
        <authorList>
            <person name="Sun Z."/>
            <person name="Harris H.M."/>
            <person name="McCann A."/>
            <person name="Guo C."/>
            <person name="Argimon S."/>
            <person name="Zhang W."/>
            <person name="Yang X."/>
            <person name="Jeffery I.B."/>
            <person name="Cooney J.C."/>
            <person name="Kagawa T.F."/>
            <person name="Liu W."/>
            <person name="Song Y."/>
            <person name="Salvetti E."/>
            <person name="Wrobel A."/>
            <person name="Rasinkangas P."/>
            <person name="Parkhill J."/>
            <person name="Rea M.C."/>
            <person name="O'Sullivan O."/>
            <person name="Ritari J."/>
            <person name="Douillard F.P."/>
            <person name="Paul Ross R."/>
            <person name="Yang R."/>
            <person name="Briner A.E."/>
            <person name="Felis G.E."/>
            <person name="de Vos W.M."/>
            <person name="Barrangou R."/>
            <person name="Klaenhammer T.R."/>
            <person name="Caufield P.W."/>
            <person name="Cui Y."/>
            <person name="Zhang H."/>
            <person name="O'Toole P.W."/>
        </authorList>
    </citation>
    <scope>NUCLEOTIDE SEQUENCE [LARGE SCALE GENOMIC DNA]</scope>
    <source>
        <strain evidence="1 2">DSM 15836</strain>
    </source>
</reference>
<dbReference type="Proteomes" id="UP000051217">
    <property type="component" value="Unassembled WGS sequence"/>
</dbReference>
<comment type="caution">
    <text evidence="1">The sequence shown here is derived from an EMBL/GenBank/DDBJ whole genome shotgun (WGS) entry which is preliminary data.</text>
</comment>
<dbReference type="EMBL" id="AZFI01000002">
    <property type="protein sequence ID" value="KRM31968.1"/>
    <property type="molecule type" value="Genomic_DNA"/>
</dbReference>
<name>A0ABR5PNI4_9LACO</name>
<accession>A0ABR5PNI4</accession>
<evidence type="ECO:0000313" key="1">
    <source>
        <dbReference type="EMBL" id="KRM31968.1"/>
    </source>
</evidence>